<dbReference type="EMBL" id="BBXV01000041">
    <property type="protein sequence ID" value="GAQ19225.1"/>
    <property type="molecule type" value="Genomic_DNA"/>
</dbReference>
<reference evidence="3 4" key="2">
    <citation type="journal article" date="2016" name="Genome Announc.">
        <title>Draft Genome Sequence of Oceanobacillus picturae Heshi-B3, Isolated from Fermented Rice Bran in a Traditional Japanese Seafood Dish.</title>
        <authorList>
            <person name="Akuzawa S."/>
            <person name="Nagaoka J."/>
            <person name="Kanekatsu M."/>
            <person name="Kanesaki Y."/>
            <person name="Suzuki T."/>
        </authorList>
    </citation>
    <scope>NUCLEOTIDE SEQUENCE [LARGE SCALE GENOMIC DNA]</scope>
    <source>
        <strain evidence="3 4">Heshi-B3</strain>
    </source>
</reference>
<protein>
    <submittedName>
        <fullName evidence="3">Cell division topological determinant MinJ</fullName>
    </submittedName>
</protein>
<dbReference type="InterPro" id="IPR041489">
    <property type="entry name" value="PDZ_6"/>
</dbReference>
<feature type="transmembrane region" description="Helical" evidence="1">
    <location>
        <begin position="108"/>
        <end position="126"/>
    </location>
</feature>
<evidence type="ECO:0000256" key="1">
    <source>
        <dbReference type="SAM" id="Phobius"/>
    </source>
</evidence>
<dbReference type="InterPro" id="IPR001478">
    <property type="entry name" value="PDZ"/>
</dbReference>
<dbReference type="PROSITE" id="PS50106">
    <property type="entry name" value="PDZ"/>
    <property type="match status" value="1"/>
</dbReference>
<keyword evidence="1" id="KW-0812">Transmembrane</keyword>
<organism evidence="3 4">
    <name type="scientific">Oceanobacillus picturae</name>
    <dbReference type="NCBI Taxonomy" id="171693"/>
    <lineage>
        <taxon>Bacteria</taxon>
        <taxon>Bacillati</taxon>
        <taxon>Bacillota</taxon>
        <taxon>Bacilli</taxon>
        <taxon>Bacillales</taxon>
        <taxon>Bacillaceae</taxon>
        <taxon>Oceanobacillus</taxon>
    </lineage>
</organism>
<dbReference type="Gene3D" id="2.30.42.10">
    <property type="match status" value="1"/>
</dbReference>
<sequence length="393" mass="44279">MVEAWLIELAKGMAKLFINPLLYWSIIVLLFAGYRRIKRERQNFGTKIFDVFSEWKSTWLFSILTGLLVSAVMIGAGFVLSYTSLLLLSVVAILFSLSGRFMFLSPVYTVGISFLLLLFVPTLLGNQQWIREDLFDPINLAAFPVLLGILLIAEGWLIKRTNMRDTYPGLSLSNRGIWVGEHHLKKLAIIPFFLLLPSGLITPFADYWPYVSFGEQTYSLILFPFLLGVDYKVRGRYPKEAADKLAVPIILLGIGTTAIAIGGVFFAPLSLAAVIVTIFGKEYINYRHRNSERLRRCYFHPMNNGLKVLGVIPGTPADRLGIEVGENIMKVNGQMVNSIDSFYQSLQASGAYFKLDIEDLNGEIRFVQGALYQGDHHELGILFSDTPYRRKQA</sequence>
<feature type="transmembrane region" description="Helical" evidence="1">
    <location>
        <begin position="85"/>
        <end position="103"/>
    </location>
</feature>
<dbReference type="SUPFAM" id="SSF50156">
    <property type="entry name" value="PDZ domain-like"/>
    <property type="match status" value="1"/>
</dbReference>
<comment type="caution">
    <text evidence="3">The sequence shown here is derived from an EMBL/GenBank/DDBJ whole genome shotgun (WGS) entry which is preliminary data.</text>
</comment>
<dbReference type="Proteomes" id="UP000052946">
    <property type="component" value="Unassembled WGS sequence"/>
</dbReference>
<feature type="transmembrane region" description="Helical" evidence="1">
    <location>
        <begin position="20"/>
        <end position="37"/>
    </location>
</feature>
<dbReference type="InterPro" id="IPR036034">
    <property type="entry name" value="PDZ_sf"/>
</dbReference>
<dbReference type="RefSeq" id="WP_058950948.1">
    <property type="nucleotide sequence ID" value="NZ_BBXV01000041.1"/>
</dbReference>
<keyword evidence="3" id="KW-0131">Cell cycle</keyword>
<feature type="transmembrane region" description="Helical" evidence="1">
    <location>
        <begin position="138"/>
        <end position="158"/>
    </location>
</feature>
<dbReference type="AlphaFoldDB" id="A0A0U9HBK8"/>
<gene>
    <name evidence="3" type="ORF">OPHB3_3187</name>
</gene>
<dbReference type="GO" id="GO:0051301">
    <property type="term" value="P:cell division"/>
    <property type="evidence" value="ECO:0007669"/>
    <property type="project" value="UniProtKB-KW"/>
</dbReference>
<name>A0A0U9HBK8_9BACI</name>
<reference evidence="4" key="1">
    <citation type="submission" date="2015-07" db="EMBL/GenBank/DDBJ databases">
        <title>Draft Genome Sequence of Oceanobacillus picturae Heshi-B3 that Was Isolated from Fermented Rice Bran with Aging Salted Mackerel, Which Was Named Heshiko as Traditional Fermented Seafood in Japan.</title>
        <authorList>
            <person name="Akuzawa S."/>
            <person name="Nakagawa J."/>
            <person name="Kanekatsu T."/>
            <person name="Kanesaki Y."/>
            <person name="Suzuki T."/>
        </authorList>
    </citation>
    <scope>NUCLEOTIDE SEQUENCE [LARGE SCALE GENOMIC DNA]</scope>
    <source>
        <strain evidence="4">Heshi-B3</strain>
    </source>
</reference>
<evidence type="ECO:0000259" key="2">
    <source>
        <dbReference type="PROSITE" id="PS50106"/>
    </source>
</evidence>
<accession>A0A0U9HBK8</accession>
<dbReference type="OrthoDB" id="198399at2"/>
<feature type="domain" description="PDZ" evidence="2">
    <location>
        <begin position="305"/>
        <end position="361"/>
    </location>
</feature>
<proteinExistence type="predicted"/>
<feature type="transmembrane region" description="Helical" evidence="1">
    <location>
        <begin position="58"/>
        <end position="79"/>
    </location>
</feature>
<keyword evidence="1" id="KW-1133">Transmembrane helix</keyword>
<keyword evidence="1" id="KW-0472">Membrane</keyword>
<feature type="transmembrane region" description="Helical" evidence="1">
    <location>
        <begin position="187"/>
        <end position="205"/>
    </location>
</feature>
<evidence type="ECO:0000313" key="4">
    <source>
        <dbReference type="Proteomes" id="UP000052946"/>
    </source>
</evidence>
<keyword evidence="3" id="KW-0132">Cell division</keyword>
<dbReference type="Pfam" id="PF17820">
    <property type="entry name" value="PDZ_6"/>
    <property type="match status" value="1"/>
</dbReference>
<feature type="transmembrane region" description="Helical" evidence="1">
    <location>
        <begin position="245"/>
        <end position="263"/>
    </location>
</feature>
<evidence type="ECO:0000313" key="3">
    <source>
        <dbReference type="EMBL" id="GAQ19225.1"/>
    </source>
</evidence>